<dbReference type="Proteomes" id="UP001149719">
    <property type="component" value="Unassembled WGS sequence"/>
</dbReference>
<name>A0ABT4JXV3_9GAMM</name>
<comment type="caution">
    <text evidence="1">The sequence shown here is derived from an EMBL/GenBank/DDBJ whole genome shotgun (WGS) entry which is preliminary data.</text>
</comment>
<organism evidence="1 2">
    <name type="scientific">Marinomonas phaeophyticola</name>
    <dbReference type="NCBI Taxonomy" id="3004091"/>
    <lineage>
        <taxon>Bacteria</taxon>
        <taxon>Pseudomonadati</taxon>
        <taxon>Pseudomonadota</taxon>
        <taxon>Gammaproteobacteria</taxon>
        <taxon>Oceanospirillales</taxon>
        <taxon>Oceanospirillaceae</taxon>
        <taxon>Marinomonas</taxon>
    </lineage>
</organism>
<evidence type="ECO:0008006" key="3">
    <source>
        <dbReference type="Google" id="ProtNLM"/>
    </source>
</evidence>
<accession>A0ABT4JXV3</accession>
<dbReference type="EMBL" id="JAPUBN010000019">
    <property type="protein sequence ID" value="MCZ2722882.1"/>
    <property type="molecule type" value="Genomic_DNA"/>
</dbReference>
<keyword evidence="2" id="KW-1185">Reference proteome</keyword>
<gene>
    <name evidence="1" type="ORF">O1D97_15005</name>
</gene>
<sequence>MGTTKADVIYNTSNQSSDSIQVDQHIISTNKSIEESRKRKADPILTDLLKRGEKALSQLKLLTPVEDNANMYYQAALGREPSNAQAIYGLAQIVTYYTDFAWRDAQKQQFYSAQKNIELANLVNPNDPLIEETQKRISDFRKKLMRASHFNSGSKATISKKTHSPNAFFLPKTLFSLSEEEIIEQLQPIIDRVAVQQAVIEINWINDKEARLLYQIINSRIPDFRVRGMIFHRSSYMIEVKQQ</sequence>
<evidence type="ECO:0000313" key="2">
    <source>
        <dbReference type="Proteomes" id="UP001149719"/>
    </source>
</evidence>
<evidence type="ECO:0000313" key="1">
    <source>
        <dbReference type="EMBL" id="MCZ2722882.1"/>
    </source>
</evidence>
<protein>
    <recommendedName>
        <fullName evidence="3">tRNA nuclease CdiA C-terminal domain-containing protein</fullName>
    </recommendedName>
</protein>
<proteinExistence type="predicted"/>
<reference evidence="1" key="1">
    <citation type="submission" date="2022-12" db="EMBL/GenBank/DDBJ databases">
        <title>Marinomonas 15G1-11 sp. nov, isolated from marine algae.</title>
        <authorList>
            <person name="Butt M."/>
            <person name="Choi D.G."/>
            <person name="Kim J.M."/>
            <person name="Lee J.K."/>
            <person name="Baek J.H."/>
            <person name="Jeon C.O."/>
        </authorList>
    </citation>
    <scope>NUCLEOTIDE SEQUENCE</scope>
    <source>
        <strain evidence="1">15G1-11</strain>
    </source>
</reference>
<dbReference type="RefSeq" id="WP_269126877.1">
    <property type="nucleotide sequence ID" value="NZ_JAPUBN010000019.1"/>
</dbReference>